<evidence type="ECO:0000313" key="1">
    <source>
        <dbReference type="EMBL" id="GIX92060.1"/>
    </source>
</evidence>
<accession>A0AAV4P7U2</accession>
<name>A0AAV4P7U2_9ARAC</name>
<keyword evidence="2" id="KW-1185">Reference proteome</keyword>
<comment type="caution">
    <text evidence="1">The sequence shown here is derived from an EMBL/GenBank/DDBJ whole genome shotgun (WGS) entry which is preliminary data.</text>
</comment>
<gene>
    <name evidence="1" type="ORF">CDAR_309181</name>
</gene>
<evidence type="ECO:0000313" key="2">
    <source>
        <dbReference type="Proteomes" id="UP001054837"/>
    </source>
</evidence>
<sequence length="98" mass="11636">MQKETRIRLFLHLKLAKRMYWLLQTVGNSSRRPTSPPVTYKYFTHVPSDFSHPLKMARSWLLSQRQHDFGWGKETPRALTALYLSDNRPHKHAMKVIC</sequence>
<dbReference type="EMBL" id="BPLQ01002369">
    <property type="protein sequence ID" value="GIX92060.1"/>
    <property type="molecule type" value="Genomic_DNA"/>
</dbReference>
<protein>
    <submittedName>
        <fullName evidence="1">Uncharacterized protein</fullName>
    </submittedName>
</protein>
<proteinExistence type="predicted"/>
<dbReference type="Proteomes" id="UP001054837">
    <property type="component" value="Unassembled WGS sequence"/>
</dbReference>
<organism evidence="1 2">
    <name type="scientific">Caerostris darwini</name>
    <dbReference type="NCBI Taxonomy" id="1538125"/>
    <lineage>
        <taxon>Eukaryota</taxon>
        <taxon>Metazoa</taxon>
        <taxon>Ecdysozoa</taxon>
        <taxon>Arthropoda</taxon>
        <taxon>Chelicerata</taxon>
        <taxon>Arachnida</taxon>
        <taxon>Araneae</taxon>
        <taxon>Araneomorphae</taxon>
        <taxon>Entelegynae</taxon>
        <taxon>Araneoidea</taxon>
        <taxon>Araneidae</taxon>
        <taxon>Caerostris</taxon>
    </lineage>
</organism>
<dbReference type="AlphaFoldDB" id="A0AAV4P7U2"/>
<reference evidence="1 2" key="1">
    <citation type="submission" date="2021-06" db="EMBL/GenBank/DDBJ databases">
        <title>Caerostris darwini draft genome.</title>
        <authorList>
            <person name="Kono N."/>
            <person name="Arakawa K."/>
        </authorList>
    </citation>
    <scope>NUCLEOTIDE SEQUENCE [LARGE SCALE GENOMIC DNA]</scope>
</reference>